<dbReference type="Proteomes" id="UP000009168">
    <property type="component" value="Unassembled WGS sequence"/>
</dbReference>
<proteinExistence type="predicted"/>
<feature type="region of interest" description="Disordered" evidence="1">
    <location>
        <begin position="673"/>
        <end position="717"/>
    </location>
</feature>
<keyword evidence="3" id="KW-1185">Reference proteome</keyword>
<sequence length="788" mass="91198">MIVSGTKSDIQRPKSTQRGVVNAWCLKLKDSSDNPILNNKIQILYQQNQEQNQQNQNDQLGRQKVKSQGNSRNSSNIRQNTNQIYKLNEQQQISQQLSTRDYNSPIKTQACNNNYNIASDLSIQQSQLQKQKRPPSQLMHILQNQKKNIRQMFALQLSNNIQQDDKNKIQMQEIKEKLLRVSQERNKKINSLIFEENRNNQNVQNMINQNVVQQANSSQTQFRQKNNYQELSRNSQEFQDNKFKVFADYQSFLLNNNSNNNNSNNNNINYQIQNTYQTNSFRSQLGSQNSSTILTQSQQPKLKTILKNIPSQPALNRVIKQSLNQIQQAQNQEISQNIISVKRAQTREQFQNQCTNTERSIQRAQSMLCTKVIGQANSITTDQSGKVVFTCQNSIQDDNNSKITQQNQSQDKIEDELNFINFSSFTNILPSDTNDTPIQKNIVELKQIQSDENNENLYDEDTLQKRIRHISNPSLRKKYKLQSNLIMRNFLKKQNIPQINGKINNQNPSFFENNLLDTYTESNFVQFDGKSNTDQPKRKKNKKKLNQMSMGETCQSTEKGFIECLSNQNKNQTSSQSGQNVNFMSFSEFCNYQRQQQIFRNSLFNEQTNNTNLTIKKACSCSPSKKFHSYQISAIDQINNKQNQIFCKNCNVISPKIKQQCIVPQNQNITIKQTNQRPSTSLQRQSKDISSTQKVVTQKQSTSPDSENKQNRPGTAKLTNSQFQVNFNQINLINSSINSSSLNNAFSPSKNKFMRRVSSQIQESFFNVVDLNSWDNSRIEENSQFEMI</sequence>
<dbReference type="HOGENOM" id="CLU_356218_0_0_1"/>
<dbReference type="RefSeq" id="XP_001026577.1">
    <property type="nucleotide sequence ID" value="XM_001026577.2"/>
</dbReference>
<feature type="region of interest" description="Disordered" evidence="1">
    <location>
        <begin position="526"/>
        <end position="550"/>
    </location>
</feature>
<organism evidence="2 3">
    <name type="scientific">Tetrahymena thermophila (strain SB210)</name>
    <dbReference type="NCBI Taxonomy" id="312017"/>
    <lineage>
        <taxon>Eukaryota</taxon>
        <taxon>Sar</taxon>
        <taxon>Alveolata</taxon>
        <taxon>Ciliophora</taxon>
        <taxon>Intramacronucleata</taxon>
        <taxon>Oligohymenophorea</taxon>
        <taxon>Hymenostomatida</taxon>
        <taxon>Tetrahymenina</taxon>
        <taxon>Tetrahymenidae</taxon>
        <taxon>Tetrahymena</taxon>
    </lineage>
</organism>
<feature type="region of interest" description="Disordered" evidence="1">
    <location>
        <begin position="49"/>
        <end position="78"/>
    </location>
</feature>
<dbReference type="EMBL" id="GG662299">
    <property type="protein sequence ID" value="EAS06332.1"/>
    <property type="molecule type" value="Genomic_DNA"/>
</dbReference>
<gene>
    <name evidence="2" type="ORF">TTHERM_00332100</name>
</gene>
<dbReference type="InParanoid" id="I7MAX5"/>
<feature type="compositionally biased region" description="Polar residues" evidence="1">
    <location>
        <begin position="677"/>
        <end position="717"/>
    </location>
</feature>
<dbReference type="KEGG" id="tet:TTHERM_00332100"/>
<feature type="compositionally biased region" description="Polar residues" evidence="1">
    <location>
        <begin position="66"/>
        <end position="78"/>
    </location>
</feature>
<evidence type="ECO:0000313" key="3">
    <source>
        <dbReference type="Proteomes" id="UP000009168"/>
    </source>
</evidence>
<reference evidence="3" key="1">
    <citation type="journal article" date="2006" name="PLoS Biol.">
        <title>Macronuclear genome sequence of the ciliate Tetrahymena thermophila, a model eukaryote.</title>
        <authorList>
            <person name="Eisen J.A."/>
            <person name="Coyne R.S."/>
            <person name="Wu M."/>
            <person name="Wu D."/>
            <person name="Thiagarajan M."/>
            <person name="Wortman J.R."/>
            <person name="Badger J.H."/>
            <person name="Ren Q."/>
            <person name="Amedeo P."/>
            <person name="Jones K.M."/>
            <person name="Tallon L.J."/>
            <person name="Delcher A.L."/>
            <person name="Salzberg S.L."/>
            <person name="Silva J.C."/>
            <person name="Haas B.J."/>
            <person name="Majoros W.H."/>
            <person name="Farzad M."/>
            <person name="Carlton J.M."/>
            <person name="Smith R.K. Jr."/>
            <person name="Garg J."/>
            <person name="Pearlman R.E."/>
            <person name="Karrer K.M."/>
            <person name="Sun L."/>
            <person name="Manning G."/>
            <person name="Elde N.C."/>
            <person name="Turkewitz A.P."/>
            <person name="Asai D.J."/>
            <person name="Wilkes D.E."/>
            <person name="Wang Y."/>
            <person name="Cai H."/>
            <person name="Collins K."/>
            <person name="Stewart B.A."/>
            <person name="Lee S.R."/>
            <person name="Wilamowska K."/>
            <person name="Weinberg Z."/>
            <person name="Ruzzo W.L."/>
            <person name="Wloga D."/>
            <person name="Gaertig J."/>
            <person name="Frankel J."/>
            <person name="Tsao C.-C."/>
            <person name="Gorovsky M.A."/>
            <person name="Keeling P.J."/>
            <person name="Waller R.F."/>
            <person name="Patron N.J."/>
            <person name="Cherry J.M."/>
            <person name="Stover N.A."/>
            <person name="Krieger C.J."/>
            <person name="del Toro C."/>
            <person name="Ryder H.F."/>
            <person name="Williamson S.C."/>
            <person name="Barbeau R.A."/>
            <person name="Hamilton E.P."/>
            <person name="Orias E."/>
        </authorList>
    </citation>
    <scope>NUCLEOTIDE SEQUENCE [LARGE SCALE GENOMIC DNA]</scope>
    <source>
        <strain evidence="3">SB210</strain>
    </source>
</reference>
<accession>I7MAX5</accession>
<dbReference type="AlphaFoldDB" id="I7MAX5"/>
<feature type="compositionally biased region" description="Low complexity" evidence="1">
    <location>
        <begin position="49"/>
        <end position="59"/>
    </location>
</feature>
<dbReference type="GeneID" id="7826699"/>
<evidence type="ECO:0000256" key="1">
    <source>
        <dbReference type="SAM" id="MobiDB-lite"/>
    </source>
</evidence>
<name>I7MAX5_TETTS</name>
<protein>
    <submittedName>
        <fullName evidence="2">Uncharacterized protein</fullName>
    </submittedName>
</protein>
<evidence type="ECO:0000313" key="2">
    <source>
        <dbReference type="EMBL" id="EAS06332.1"/>
    </source>
</evidence>